<gene>
    <name evidence="3" type="ORF">METZ01_LOCUS431557</name>
</gene>
<dbReference type="SUPFAM" id="SSF55826">
    <property type="entry name" value="YbaK/ProRS associated domain"/>
    <property type="match status" value="1"/>
</dbReference>
<accession>A0A382Y619</accession>
<dbReference type="GO" id="GO:0002161">
    <property type="term" value="F:aminoacyl-tRNA deacylase activity"/>
    <property type="evidence" value="ECO:0007669"/>
    <property type="project" value="InterPro"/>
</dbReference>
<name>A0A382Y619_9ZZZZ</name>
<dbReference type="Pfam" id="PF04073">
    <property type="entry name" value="tRNA_edit"/>
    <property type="match status" value="1"/>
</dbReference>
<reference evidence="3" key="1">
    <citation type="submission" date="2018-05" db="EMBL/GenBank/DDBJ databases">
        <authorList>
            <person name="Lanie J.A."/>
            <person name="Ng W.-L."/>
            <person name="Kazmierczak K.M."/>
            <person name="Andrzejewski T.M."/>
            <person name="Davidsen T.M."/>
            <person name="Wayne K.J."/>
            <person name="Tettelin H."/>
            <person name="Glass J.I."/>
            <person name="Rusch D."/>
            <person name="Podicherti R."/>
            <person name="Tsui H.-C.T."/>
            <person name="Winkler M.E."/>
        </authorList>
    </citation>
    <scope>NUCLEOTIDE SEQUENCE</scope>
</reference>
<evidence type="ECO:0000313" key="3">
    <source>
        <dbReference type="EMBL" id="SVD78703.1"/>
    </source>
</evidence>
<protein>
    <recommendedName>
        <fullName evidence="2">YbaK/aminoacyl-tRNA synthetase-associated domain-containing protein</fullName>
    </recommendedName>
</protein>
<dbReference type="PANTHER" id="PTHR31423:SF3">
    <property type="entry name" value="PROLYL-TRNA SYNTHETASE ASSOCIATED DOMAIN-CONTAINING PROTEIN 1-RELATED"/>
    <property type="match status" value="1"/>
</dbReference>
<dbReference type="PANTHER" id="PTHR31423">
    <property type="entry name" value="YBAK DOMAIN-CONTAINING PROTEIN"/>
    <property type="match status" value="1"/>
</dbReference>
<organism evidence="3">
    <name type="scientific">marine metagenome</name>
    <dbReference type="NCBI Taxonomy" id="408172"/>
    <lineage>
        <taxon>unclassified sequences</taxon>
        <taxon>metagenomes</taxon>
        <taxon>ecological metagenomes</taxon>
    </lineage>
</organism>
<comment type="similarity">
    <text evidence="1">Belongs to the PRORSD1 family.</text>
</comment>
<proteinExistence type="inferred from homology"/>
<dbReference type="EMBL" id="UINC01173223">
    <property type="protein sequence ID" value="SVD78703.1"/>
    <property type="molecule type" value="Genomic_DNA"/>
</dbReference>
<dbReference type="InterPro" id="IPR007214">
    <property type="entry name" value="YbaK/aa-tRNA-synth-assoc-dom"/>
</dbReference>
<dbReference type="InterPro" id="IPR036754">
    <property type="entry name" value="YbaK/aa-tRNA-synt-asso_dom_sf"/>
</dbReference>
<dbReference type="FunFam" id="3.90.960.10:FF:000005">
    <property type="entry name" value="Putative prolyl-tRNA synthetase"/>
    <property type="match status" value="1"/>
</dbReference>
<evidence type="ECO:0000259" key="2">
    <source>
        <dbReference type="Pfam" id="PF04073"/>
    </source>
</evidence>
<dbReference type="CDD" id="cd04335">
    <property type="entry name" value="PrdX_deacylase"/>
    <property type="match status" value="1"/>
</dbReference>
<dbReference type="InterPro" id="IPR040285">
    <property type="entry name" value="ProX/PRXD1"/>
</dbReference>
<feature type="domain" description="YbaK/aminoacyl-tRNA synthetase-associated" evidence="2">
    <location>
        <begin position="24"/>
        <end position="148"/>
    </location>
</feature>
<sequence>MVATKSDLFNRLRELDICVTTFEHRPVFTVEQSRSIRGDIDGGHCKNLFLKDKSKKLWLLVTLEDAMVDLKKLRHLIGSRHLSFCRETILEEVLGVKAGAVTPFALINDHEKRVNVVLDSNVLERELLNFHPLENTSTTTIRSSDLVHFINGCGHSPQILDLHSYG</sequence>
<dbReference type="AlphaFoldDB" id="A0A382Y619"/>
<evidence type="ECO:0000256" key="1">
    <source>
        <dbReference type="ARBA" id="ARBA00010201"/>
    </source>
</evidence>
<dbReference type="Gene3D" id="3.90.960.10">
    <property type="entry name" value="YbaK/aminoacyl-tRNA synthetase-associated domain"/>
    <property type="match status" value="1"/>
</dbReference>